<dbReference type="InterPro" id="IPR011006">
    <property type="entry name" value="CheY-like_superfamily"/>
</dbReference>
<evidence type="ECO:0000313" key="8">
    <source>
        <dbReference type="EMBL" id="CAA9517776.1"/>
    </source>
</evidence>
<evidence type="ECO:0000256" key="1">
    <source>
        <dbReference type="ARBA" id="ARBA00022553"/>
    </source>
</evidence>
<keyword evidence="4 6" id="KW-0238">DNA-binding</keyword>
<proteinExistence type="predicted"/>
<dbReference type="InterPro" id="IPR001867">
    <property type="entry name" value="OmpR/PhoB-type_DNA-bd"/>
</dbReference>
<dbReference type="PANTHER" id="PTHR48111">
    <property type="entry name" value="REGULATOR OF RPOS"/>
    <property type="match status" value="1"/>
</dbReference>
<gene>
    <name evidence="8" type="ORF">AVDCRST_MAG09-1835</name>
</gene>
<dbReference type="GO" id="GO:0005829">
    <property type="term" value="C:cytosol"/>
    <property type="evidence" value="ECO:0007669"/>
    <property type="project" value="TreeGrafter"/>
</dbReference>
<feature type="domain" description="OmpR/PhoB-type" evidence="7">
    <location>
        <begin position="187"/>
        <end position="284"/>
    </location>
</feature>
<keyword evidence="2" id="KW-0902">Two-component regulatory system</keyword>
<sequence length="297" mass="33099">MLHYCRSMTRVASPGVTVQQHSRRECERFLPEQGGMDEAFVQYGSAATRLDHPAPHRATSVLVITDVDSRYRSLKRRWNGLDAQLRRCRSVADGMSKARLEPPCVILVECTGKVMLGLQLCRSFREMPELSPNTMIVIWADGIDDEQRLAFYQAGCDDVHGDANFTEEAMFRIRAAVRRRSAPDAPSATLRYADLELDPAGYRAWLHGRVVHLSTGQTRLLRFFIEHPGQVFSRSALAAALWPDKIVDVEAVKTAVVRLRQALLKAGGGSPIRNVKGEGYMLDLENGRTGPPLAAEL</sequence>
<evidence type="ECO:0000256" key="3">
    <source>
        <dbReference type="ARBA" id="ARBA00023015"/>
    </source>
</evidence>
<dbReference type="Pfam" id="PF00486">
    <property type="entry name" value="Trans_reg_C"/>
    <property type="match status" value="1"/>
</dbReference>
<keyword evidence="3" id="KW-0805">Transcription regulation</keyword>
<dbReference type="AlphaFoldDB" id="A0A6J4TA14"/>
<dbReference type="InterPro" id="IPR036388">
    <property type="entry name" value="WH-like_DNA-bd_sf"/>
</dbReference>
<dbReference type="SMART" id="SM00862">
    <property type="entry name" value="Trans_reg_C"/>
    <property type="match status" value="1"/>
</dbReference>
<evidence type="ECO:0000256" key="4">
    <source>
        <dbReference type="ARBA" id="ARBA00023125"/>
    </source>
</evidence>
<dbReference type="Gene3D" id="1.10.10.10">
    <property type="entry name" value="Winged helix-like DNA-binding domain superfamily/Winged helix DNA-binding domain"/>
    <property type="match status" value="1"/>
</dbReference>
<dbReference type="GO" id="GO:0000156">
    <property type="term" value="F:phosphorelay response regulator activity"/>
    <property type="evidence" value="ECO:0007669"/>
    <property type="project" value="TreeGrafter"/>
</dbReference>
<dbReference type="GO" id="GO:0006355">
    <property type="term" value="P:regulation of DNA-templated transcription"/>
    <property type="evidence" value="ECO:0007669"/>
    <property type="project" value="InterPro"/>
</dbReference>
<evidence type="ECO:0000259" key="7">
    <source>
        <dbReference type="PROSITE" id="PS51755"/>
    </source>
</evidence>
<dbReference type="InterPro" id="IPR039420">
    <property type="entry name" value="WalR-like"/>
</dbReference>
<reference evidence="8" key="1">
    <citation type="submission" date="2020-02" db="EMBL/GenBank/DDBJ databases">
        <authorList>
            <person name="Meier V. D."/>
        </authorList>
    </citation>
    <scope>NUCLEOTIDE SEQUENCE</scope>
    <source>
        <strain evidence="8">AVDCRST_MAG09</strain>
    </source>
</reference>
<evidence type="ECO:0000256" key="6">
    <source>
        <dbReference type="PROSITE-ProRule" id="PRU01091"/>
    </source>
</evidence>
<dbReference type="PROSITE" id="PS51755">
    <property type="entry name" value="OMPR_PHOB"/>
    <property type="match status" value="1"/>
</dbReference>
<accession>A0A6J4TA14</accession>
<name>A0A6J4TA14_9SPHN</name>
<evidence type="ECO:0000256" key="5">
    <source>
        <dbReference type="ARBA" id="ARBA00023163"/>
    </source>
</evidence>
<dbReference type="SUPFAM" id="SSF46894">
    <property type="entry name" value="C-terminal effector domain of the bipartite response regulators"/>
    <property type="match status" value="1"/>
</dbReference>
<keyword evidence="5" id="KW-0804">Transcription</keyword>
<protein>
    <recommendedName>
        <fullName evidence="7">OmpR/PhoB-type domain-containing protein</fullName>
    </recommendedName>
</protein>
<dbReference type="GO" id="GO:0000976">
    <property type="term" value="F:transcription cis-regulatory region binding"/>
    <property type="evidence" value="ECO:0007669"/>
    <property type="project" value="TreeGrafter"/>
</dbReference>
<dbReference type="PANTHER" id="PTHR48111:SF1">
    <property type="entry name" value="TWO-COMPONENT RESPONSE REGULATOR ORR33"/>
    <property type="match status" value="1"/>
</dbReference>
<dbReference type="SUPFAM" id="SSF52172">
    <property type="entry name" value="CheY-like"/>
    <property type="match status" value="1"/>
</dbReference>
<dbReference type="CDD" id="cd00383">
    <property type="entry name" value="trans_reg_C"/>
    <property type="match status" value="1"/>
</dbReference>
<dbReference type="InterPro" id="IPR016032">
    <property type="entry name" value="Sig_transdc_resp-reg_C-effctor"/>
</dbReference>
<dbReference type="EMBL" id="CADCVZ010000049">
    <property type="protein sequence ID" value="CAA9517776.1"/>
    <property type="molecule type" value="Genomic_DNA"/>
</dbReference>
<dbReference type="Gene3D" id="3.40.50.2300">
    <property type="match status" value="1"/>
</dbReference>
<dbReference type="GO" id="GO:0032993">
    <property type="term" value="C:protein-DNA complex"/>
    <property type="evidence" value="ECO:0007669"/>
    <property type="project" value="TreeGrafter"/>
</dbReference>
<organism evidence="8">
    <name type="scientific">uncultured Sphingomonas sp</name>
    <dbReference type="NCBI Taxonomy" id="158754"/>
    <lineage>
        <taxon>Bacteria</taxon>
        <taxon>Pseudomonadati</taxon>
        <taxon>Pseudomonadota</taxon>
        <taxon>Alphaproteobacteria</taxon>
        <taxon>Sphingomonadales</taxon>
        <taxon>Sphingomonadaceae</taxon>
        <taxon>Sphingomonas</taxon>
        <taxon>environmental samples</taxon>
    </lineage>
</organism>
<feature type="DNA-binding region" description="OmpR/PhoB-type" evidence="6">
    <location>
        <begin position="187"/>
        <end position="284"/>
    </location>
</feature>
<evidence type="ECO:0000256" key="2">
    <source>
        <dbReference type="ARBA" id="ARBA00023012"/>
    </source>
</evidence>
<keyword evidence="1" id="KW-0597">Phosphoprotein</keyword>